<sequence>MTQIMFASKLPVQALITPLHPGNEIPETAHLSLDTRVAECTYHTTTCPLVQPKLLGQAANQGLHLKCFYTDLRHLKNLKARASLKKFSVCCWRLGTTSKLASCAAPEEENVDRKRNCGQKKLQNGKVEK</sequence>
<name>A0AAE1CU77_9GAST</name>
<dbReference type="AlphaFoldDB" id="A0AAE1CU77"/>
<accession>A0AAE1CU77</accession>
<dbReference type="Proteomes" id="UP001283361">
    <property type="component" value="Unassembled WGS sequence"/>
</dbReference>
<evidence type="ECO:0000313" key="1">
    <source>
        <dbReference type="EMBL" id="KAK3735339.1"/>
    </source>
</evidence>
<gene>
    <name evidence="1" type="ORF">RRG08_019754</name>
</gene>
<organism evidence="1 2">
    <name type="scientific">Elysia crispata</name>
    <name type="common">lettuce slug</name>
    <dbReference type="NCBI Taxonomy" id="231223"/>
    <lineage>
        <taxon>Eukaryota</taxon>
        <taxon>Metazoa</taxon>
        <taxon>Spiralia</taxon>
        <taxon>Lophotrochozoa</taxon>
        <taxon>Mollusca</taxon>
        <taxon>Gastropoda</taxon>
        <taxon>Heterobranchia</taxon>
        <taxon>Euthyneura</taxon>
        <taxon>Panpulmonata</taxon>
        <taxon>Sacoglossa</taxon>
        <taxon>Placobranchoidea</taxon>
        <taxon>Plakobranchidae</taxon>
        <taxon>Elysia</taxon>
    </lineage>
</organism>
<dbReference type="EMBL" id="JAWDGP010006800">
    <property type="protein sequence ID" value="KAK3735339.1"/>
    <property type="molecule type" value="Genomic_DNA"/>
</dbReference>
<keyword evidence="2" id="KW-1185">Reference proteome</keyword>
<proteinExistence type="predicted"/>
<reference evidence="1" key="1">
    <citation type="journal article" date="2023" name="G3 (Bethesda)">
        <title>A reference genome for the long-term kleptoplast-retaining sea slug Elysia crispata morphotype clarki.</title>
        <authorList>
            <person name="Eastman K.E."/>
            <person name="Pendleton A.L."/>
            <person name="Shaikh M.A."/>
            <person name="Suttiyut T."/>
            <person name="Ogas R."/>
            <person name="Tomko P."/>
            <person name="Gavelis G."/>
            <person name="Widhalm J.R."/>
            <person name="Wisecaver J.H."/>
        </authorList>
    </citation>
    <scope>NUCLEOTIDE SEQUENCE</scope>
    <source>
        <strain evidence="1">ECLA1</strain>
    </source>
</reference>
<evidence type="ECO:0000313" key="2">
    <source>
        <dbReference type="Proteomes" id="UP001283361"/>
    </source>
</evidence>
<protein>
    <submittedName>
        <fullName evidence="1">Uncharacterized protein</fullName>
    </submittedName>
</protein>
<comment type="caution">
    <text evidence="1">The sequence shown here is derived from an EMBL/GenBank/DDBJ whole genome shotgun (WGS) entry which is preliminary data.</text>
</comment>